<keyword evidence="5" id="KW-1185">Reference proteome</keyword>
<dbReference type="EMBL" id="NIZW01000008">
    <property type="protein sequence ID" value="PHQ35168.1"/>
    <property type="molecule type" value="Genomic_DNA"/>
</dbReference>
<name>A0A2G1W829_9BACT</name>
<evidence type="ECO:0000256" key="1">
    <source>
        <dbReference type="ARBA" id="ARBA00023015"/>
    </source>
</evidence>
<gene>
    <name evidence="4" type="ORF">CEE69_12215</name>
</gene>
<proteinExistence type="predicted"/>
<reference evidence="4 5" key="1">
    <citation type="submission" date="2017-06" db="EMBL/GenBank/DDBJ databases">
        <title>Description of Rhodopirellula bahusiensis sp. nov.</title>
        <authorList>
            <person name="Kizina J."/>
            <person name="Harder J."/>
        </authorList>
    </citation>
    <scope>NUCLEOTIDE SEQUENCE [LARGE SCALE GENOMIC DNA]</scope>
    <source>
        <strain evidence="4 5">SWK21</strain>
    </source>
</reference>
<dbReference type="GO" id="GO:0003677">
    <property type="term" value="F:DNA binding"/>
    <property type="evidence" value="ECO:0007669"/>
    <property type="project" value="UniProtKB-KW"/>
</dbReference>
<evidence type="ECO:0000313" key="5">
    <source>
        <dbReference type="Proteomes" id="UP000225740"/>
    </source>
</evidence>
<keyword evidence="1" id="KW-0805">Transcription regulation</keyword>
<dbReference type="AlphaFoldDB" id="A0A2G1W829"/>
<dbReference type="Proteomes" id="UP000225740">
    <property type="component" value="Unassembled WGS sequence"/>
</dbReference>
<evidence type="ECO:0000256" key="2">
    <source>
        <dbReference type="ARBA" id="ARBA00023125"/>
    </source>
</evidence>
<organism evidence="4 5">
    <name type="scientific">Rhodopirellula bahusiensis</name>
    <dbReference type="NCBI Taxonomy" id="2014065"/>
    <lineage>
        <taxon>Bacteria</taxon>
        <taxon>Pseudomonadati</taxon>
        <taxon>Planctomycetota</taxon>
        <taxon>Planctomycetia</taxon>
        <taxon>Pirellulales</taxon>
        <taxon>Pirellulaceae</taxon>
        <taxon>Rhodopirellula</taxon>
    </lineage>
</organism>
<accession>A0A2G1W829</accession>
<keyword evidence="3" id="KW-0804">Transcription</keyword>
<dbReference type="GO" id="GO:0003700">
    <property type="term" value="F:DNA-binding transcription factor activity"/>
    <property type="evidence" value="ECO:0007669"/>
    <property type="project" value="InterPro"/>
</dbReference>
<evidence type="ECO:0000313" key="4">
    <source>
        <dbReference type="EMBL" id="PHQ35168.1"/>
    </source>
</evidence>
<sequence length="111" mass="13356">MSPDQRRRFVGGRRAHNHRRRIERDYRRCRLAEVLKTVDEFSYGARKRLASELGISRWTLRKDLIALGVITRTERRERTERDAVQREAFANRLHESLRRGREIQEAQEQAK</sequence>
<evidence type="ECO:0008006" key="6">
    <source>
        <dbReference type="Google" id="ProtNLM"/>
    </source>
</evidence>
<comment type="caution">
    <text evidence="4">The sequence shown here is derived from an EMBL/GenBank/DDBJ whole genome shotgun (WGS) entry which is preliminary data.</text>
</comment>
<evidence type="ECO:0000256" key="3">
    <source>
        <dbReference type="ARBA" id="ARBA00023163"/>
    </source>
</evidence>
<keyword evidence="2" id="KW-0238">DNA-binding</keyword>
<dbReference type="InterPro" id="IPR018356">
    <property type="entry name" value="Tscrpt_reg_HTH_DeoR_CS"/>
</dbReference>
<protein>
    <recommendedName>
        <fullName evidence="6">HTH deoR-type domain-containing protein</fullName>
    </recommendedName>
</protein>
<dbReference type="PROSITE" id="PS00894">
    <property type="entry name" value="HTH_DEOR_1"/>
    <property type="match status" value="1"/>
</dbReference>